<evidence type="ECO:0000256" key="1">
    <source>
        <dbReference type="SAM" id="MobiDB-lite"/>
    </source>
</evidence>
<name>A0A3L7ARL6_9MICO</name>
<sequence length="225" mass="23145">MTQPTEATPTEAEKIAKKRRGLKSRSLLLLIVAGGLGLLSWTQTWVNLTVNIPSGGSKDLAVNGTIAAPALTALALCLIALAAALSIAGYVLRLLFGALSVILGLCIALEGILVLLNPGASSGAAVTEATGVAGPASIAQVITASSVTFWPYVGLLGAAIAVFTGFVIILTAKHWPGSAGRKYQTTPRVRVVDENAMPDAIDSWDDLSRGEDPTDPTLPNSTSKS</sequence>
<keyword evidence="2" id="KW-1133">Transmembrane helix</keyword>
<evidence type="ECO:0000313" key="3">
    <source>
        <dbReference type="EMBL" id="RLP82058.1"/>
    </source>
</evidence>
<organism evidence="3 4">
    <name type="scientific">Mycetocola lacteus</name>
    <dbReference type="NCBI Taxonomy" id="76637"/>
    <lineage>
        <taxon>Bacteria</taxon>
        <taxon>Bacillati</taxon>
        <taxon>Actinomycetota</taxon>
        <taxon>Actinomycetes</taxon>
        <taxon>Micrococcales</taxon>
        <taxon>Microbacteriaceae</taxon>
        <taxon>Mycetocola</taxon>
    </lineage>
</organism>
<keyword evidence="2" id="KW-0472">Membrane</keyword>
<dbReference type="InterPro" id="IPR019051">
    <property type="entry name" value="Trp_biosyn_TM_oprn/chp"/>
</dbReference>
<feature type="transmembrane region" description="Helical" evidence="2">
    <location>
        <begin position="94"/>
        <end position="116"/>
    </location>
</feature>
<protein>
    <submittedName>
        <fullName evidence="3">Peptidase</fullName>
    </submittedName>
</protein>
<proteinExistence type="predicted"/>
<feature type="transmembrane region" description="Helical" evidence="2">
    <location>
        <begin position="149"/>
        <end position="172"/>
    </location>
</feature>
<dbReference type="AlphaFoldDB" id="A0A3L7ARL6"/>
<dbReference type="OrthoDB" id="4794414at2"/>
<dbReference type="EMBL" id="RCUY01000009">
    <property type="protein sequence ID" value="RLP82058.1"/>
    <property type="molecule type" value="Genomic_DNA"/>
</dbReference>
<feature type="region of interest" description="Disordered" evidence="1">
    <location>
        <begin position="201"/>
        <end position="225"/>
    </location>
</feature>
<evidence type="ECO:0000256" key="2">
    <source>
        <dbReference type="SAM" id="Phobius"/>
    </source>
</evidence>
<dbReference type="RefSeq" id="WP_121688612.1">
    <property type="nucleotide sequence ID" value="NZ_RCUY01000009.1"/>
</dbReference>
<accession>A0A3L7ARL6</accession>
<evidence type="ECO:0000313" key="4">
    <source>
        <dbReference type="Proteomes" id="UP000269438"/>
    </source>
</evidence>
<feature type="transmembrane region" description="Helical" evidence="2">
    <location>
        <begin position="27"/>
        <end position="46"/>
    </location>
</feature>
<gene>
    <name evidence="3" type="ORF">D9V34_09560</name>
</gene>
<keyword evidence="4" id="KW-1185">Reference proteome</keyword>
<dbReference type="Pfam" id="PF09534">
    <property type="entry name" value="Trp_oprn_chp"/>
    <property type="match status" value="1"/>
</dbReference>
<reference evidence="3 4" key="1">
    <citation type="submission" date="2018-10" db="EMBL/GenBank/DDBJ databases">
        <authorList>
            <person name="Li J."/>
        </authorList>
    </citation>
    <scope>NUCLEOTIDE SEQUENCE [LARGE SCALE GENOMIC DNA]</scope>
    <source>
        <strain evidence="3 4">JCM 11654</strain>
    </source>
</reference>
<comment type="caution">
    <text evidence="3">The sequence shown here is derived from an EMBL/GenBank/DDBJ whole genome shotgun (WGS) entry which is preliminary data.</text>
</comment>
<keyword evidence="2" id="KW-0812">Transmembrane</keyword>
<feature type="transmembrane region" description="Helical" evidence="2">
    <location>
        <begin position="66"/>
        <end position="87"/>
    </location>
</feature>
<dbReference type="Proteomes" id="UP000269438">
    <property type="component" value="Unassembled WGS sequence"/>
</dbReference>